<protein>
    <submittedName>
        <fullName evidence="3">Uncharacterized protein</fullName>
    </submittedName>
</protein>
<dbReference type="InterPro" id="IPR009242">
    <property type="entry name" value="DUF896"/>
</dbReference>
<gene>
    <name evidence="3" type="ORF">SAPIS_v1c05690</name>
</gene>
<dbReference type="OrthoDB" id="390105at2"/>
<evidence type="ECO:0000313" key="3">
    <source>
        <dbReference type="EMBL" id="AHB36414.1"/>
    </source>
</evidence>
<dbReference type="Gene3D" id="1.10.287.540">
    <property type="entry name" value="Helix hairpin bin"/>
    <property type="match status" value="1"/>
</dbReference>
<dbReference type="HAMAP" id="MF_01103">
    <property type="entry name" value="UPF0291"/>
    <property type="match status" value="1"/>
</dbReference>
<evidence type="ECO:0000313" key="4">
    <source>
        <dbReference type="Proteomes" id="UP000018550"/>
    </source>
</evidence>
<dbReference type="EMBL" id="CP006682">
    <property type="protein sequence ID" value="AHB36414.1"/>
    <property type="molecule type" value="Genomic_DNA"/>
</dbReference>
<keyword evidence="4" id="KW-1185">Reference proteome</keyword>
<dbReference type="KEGG" id="sapi:SAPIS_v1c05690"/>
<sequence>MEKLLDRINELARLKKERELTNEELEERDFLREKYISLFREGLLEQLKSIKVVNESGEDITPQKIKDLKQQV</sequence>
<accession>V5RIM5</accession>
<dbReference type="SUPFAM" id="SSF158221">
    <property type="entry name" value="YnzC-like"/>
    <property type="match status" value="1"/>
</dbReference>
<dbReference type="PATRIC" id="fig|1276258.3.peg.577"/>
<proteinExistence type="inferred from homology"/>
<feature type="coiled-coil region" evidence="2">
    <location>
        <begin position="1"/>
        <end position="34"/>
    </location>
</feature>
<dbReference type="RefSeq" id="WP_023789475.1">
    <property type="nucleotide sequence ID" value="NC_022998.1"/>
</dbReference>
<dbReference type="HOGENOM" id="CLU_173137_0_2_14"/>
<dbReference type="PANTHER" id="PTHR37300">
    <property type="entry name" value="UPF0291 PROTEIN CBO2609/CLC_2481"/>
    <property type="match status" value="1"/>
</dbReference>
<dbReference type="STRING" id="1276258.SAPIS_v1c05690"/>
<keyword evidence="1" id="KW-0963">Cytoplasm</keyword>
<dbReference type="Proteomes" id="UP000018550">
    <property type="component" value="Chromosome"/>
</dbReference>
<dbReference type="PANTHER" id="PTHR37300:SF2">
    <property type="entry name" value="UPF0291 PROTEIN BC_1827"/>
    <property type="match status" value="1"/>
</dbReference>
<dbReference type="eggNOG" id="COG4224">
    <property type="taxonomic scope" value="Bacteria"/>
</dbReference>
<dbReference type="AlphaFoldDB" id="V5RIM5"/>
<evidence type="ECO:0000256" key="1">
    <source>
        <dbReference type="ARBA" id="ARBA00022490"/>
    </source>
</evidence>
<reference evidence="3 4" key="1">
    <citation type="journal article" date="2014" name="Genome Announc.">
        <title>Complete Genome Sequence of Spiroplasma apis B31T (ATCC 33834), a Bacterium Associated with May Disease of Honeybees (Apis mellifera).</title>
        <authorList>
            <person name="Ku C."/>
            <person name="Lo W.S."/>
            <person name="Chen L.L."/>
            <person name="Kuo C.H."/>
        </authorList>
    </citation>
    <scope>NUCLEOTIDE SEQUENCE [LARGE SCALE GENOMIC DNA]</scope>
    <source>
        <strain evidence="3">B31</strain>
    </source>
</reference>
<evidence type="ECO:0000256" key="2">
    <source>
        <dbReference type="SAM" id="Coils"/>
    </source>
</evidence>
<dbReference type="Pfam" id="PF05979">
    <property type="entry name" value="DUF896"/>
    <property type="match status" value="1"/>
</dbReference>
<name>V5RIM5_SPIAP</name>
<keyword evidence="2" id="KW-0175">Coiled coil</keyword>
<organism evidence="3 4">
    <name type="scientific">Spiroplasma apis B31</name>
    <dbReference type="NCBI Taxonomy" id="1276258"/>
    <lineage>
        <taxon>Bacteria</taxon>
        <taxon>Bacillati</taxon>
        <taxon>Mycoplasmatota</taxon>
        <taxon>Mollicutes</taxon>
        <taxon>Entomoplasmatales</taxon>
        <taxon>Spiroplasmataceae</taxon>
        <taxon>Spiroplasma</taxon>
    </lineage>
</organism>